<name>A0A1B6MM64_9HEMI</name>
<gene>
    <name evidence="1" type="ORF">g.1042</name>
</gene>
<reference evidence="1" key="1">
    <citation type="submission" date="2015-11" db="EMBL/GenBank/DDBJ databases">
        <title>De novo transcriptome assembly of four potential Pierce s Disease insect vectors from Arizona vineyards.</title>
        <authorList>
            <person name="Tassone E.E."/>
        </authorList>
    </citation>
    <scope>NUCLEOTIDE SEQUENCE</scope>
</reference>
<dbReference type="AlphaFoldDB" id="A0A1B6MM64"/>
<evidence type="ECO:0008006" key="2">
    <source>
        <dbReference type="Google" id="ProtNLM"/>
    </source>
</evidence>
<evidence type="ECO:0000313" key="1">
    <source>
        <dbReference type="EMBL" id="JAT37037.1"/>
    </source>
</evidence>
<organism evidence="1">
    <name type="scientific">Graphocephala atropunctata</name>
    <dbReference type="NCBI Taxonomy" id="36148"/>
    <lineage>
        <taxon>Eukaryota</taxon>
        <taxon>Metazoa</taxon>
        <taxon>Ecdysozoa</taxon>
        <taxon>Arthropoda</taxon>
        <taxon>Hexapoda</taxon>
        <taxon>Insecta</taxon>
        <taxon>Pterygota</taxon>
        <taxon>Neoptera</taxon>
        <taxon>Paraneoptera</taxon>
        <taxon>Hemiptera</taxon>
        <taxon>Auchenorrhyncha</taxon>
        <taxon>Membracoidea</taxon>
        <taxon>Cicadellidae</taxon>
        <taxon>Cicadellinae</taxon>
        <taxon>Cicadellini</taxon>
        <taxon>Graphocephala</taxon>
    </lineage>
</organism>
<sequence length="114" mass="13060">MRPTQEKKIPLYLQEYDVYNAYCLLTSFQPETFEEAAKDDDWKKAIKTELKSHEELGTFDPAILPPGEKAIDLKWVFTIKGDGTKKARLVAKGFQQPVKFDEATYMLLFAGVQP</sequence>
<proteinExistence type="predicted"/>
<dbReference type="EMBL" id="GEBQ01002940">
    <property type="protein sequence ID" value="JAT37037.1"/>
    <property type="molecule type" value="Transcribed_RNA"/>
</dbReference>
<accession>A0A1B6MM64</accession>
<protein>
    <recommendedName>
        <fullName evidence="2">Reverse transcriptase Ty1/copia-type domain-containing protein</fullName>
    </recommendedName>
</protein>